<dbReference type="PROSITE" id="PS51787">
    <property type="entry name" value="LON_N"/>
    <property type="match status" value="1"/>
</dbReference>
<dbReference type="InterPro" id="IPR015947">
    <property type="entry name" value="PUA-like_sf"/>
</dbReference>
<dbReference type="InterPro" id="IPR046336">
    <property type="entry name" value="Lon_prtase_N_sf"/>
</dbReference>
<feature type="domain" description="Lon N-terminal" evidence="1">
    <location>
        <begin position="15"/>
        <end position="212"/>
    </location>
</feature>
<keyword evidence="3" id="KW-1185">Reference proteome</keyword>
<dbReference type="Gene3D" id="1.20.58.1480">
    <property type="match status" value="1"/>
</dbReference>
<dbReference type="SMART" id="SM00464">
    <property type="entry name" value="LON"/>
    <property type="match status" value="1"/>
</dbReference>
<accession>A0A0S4QV35</accession>
<evidence type="ECO:0000313" key="2">
    <source>
        <dbReference type="EMBL" id="CUU59472.1"/>
    </source>
</evidence>
<dbReference type="AlphaFoldDB" id="A0A0S4QV35"/>
<evidence type="ECO:0000259" key="1">
    <source>
        <dbReference type="PROSITE" id="PS51787"/>
    </source>
</evidence>
<protein>
    <recommendedName>
        <fullName evidence="1">Lon N-terminal domain-containing protein</fullName>
    </recommendedName>
</protein>
<name>A0A0S4QV35_9ACTN</name>
<organism evidence="2 3">
    <name type="scientific">Parafrankia irregularis</name>
    <dbReference type="NCBI Taxonomy" id="795642"/>
    <lineage>
        <taxon>Bacteria</taxon>
        <taxon>Bacillati</taxon>
        <taxon>Actinomycetota</taxon>
        <taxon>Actinomycetes</taxon>
        <taxon>Frankiales</taxon>
        <taxon>Frankiaceae</taxon>
        <taxon>Parafrankia</taxon>
    </lineage>
</organism>
<dbReference type="Proteomes" id="UP000198802">
    <property type="component" value="Unassembled WGS sequence"/>
</dbReference>
<dbReference type="Pfam" id="PF02190">
    <property type="entry name" value="LON_substr_bdg"/>
    <property type="match status" value="1"/>
</dbReference>
<gene>
    <name evidence="2" type="ORF">Ga0074812_12842</name>
</gene>
<sequence length="234" mass="25662">MLRREGVRATVSERLPLFPLGTVLLPGLLMPLQIFEERYRVLVRELLEIPETEPRRFGVVAIRRGREVGPAVPQTYEIGCTALVRRVEALPDGRFSMVTVGGSRFRVHSVDESSHPYLVGDVEYLDDVVGDEAAAAGNAAVVTRLLREYTERLTASGTVEVKLPELPTDPIALSFLVAAAVANDIAERQELLAAPDAAARLRGERALLRRELGLLERITTVGSSELNRITPSSN</sequence>
<dbReference type="Gene3D" id="2.30.130.40">
    <property type="entry name" value="LON domain-like"/>
    <property type="match status" value="1"/>
</dbReference>
<evidence type="ECO:0000313" key="3">
    <source>
        <dbReference type="Proteomes" id="UP000198802"/>
    </source>
</evidence>
<dbReference type="EMBL" id="FAOZ01000028">
    <property type="protein sequence ID" value="CUU59472.1"/>
    <property type="molecule type" value="Genomic_DNA"/>
</dbReference>
<proteinExistence type="predicted"/>
<dbReference type="InterPro" id="IPR003111">
    <property type="entry name" value="Lon_prtase_N"/>
</dbReference>
<reference evidence="3" key="1">
    <citation type="submission" date="2015-11" db="EMBL/GenBank/DDBJ databases">
        <authorList>
            <person name="Varghese N."/>
        </authorList>
    </citation>
    <scope>NUCLEOTIDE SEQUENCE [LARGE SCALE GENOMIC DNA]</scope>
    <source>
        <strain evidence="3">DSM 45899</strain>
    </source>
</reference>
<dbReference type="PANTHER" id="PTHR46732:SF8">
    <property type="entry name" value="ATP-DEPENDENT PROTEASE LA (LON) DOMAIN PROTEIN"/>
    <property type="match status" value="1"/>
</dbReference>
<dbReference type="PANTHER" id="PTHR46732">
    <property type="entry name" value="ATP-DEPENDENT PROTEASE LA (LON) DOMAIN PROTEIN"/>
    <property type="match status" value="1"/>
</dbReference>
<dbReference type="SUPFAM" id="SSF88697">
    <property type="entry name" value="PUA domain-like"/>
    <property type="match status" value="1"/>
</dbReference>